<dbReference type="OrthoDB" id="9786910at2"/>
<evidence type="ECO:0000256" key="4">
    <source>
        <dbReference type="ARBA" id="ARBA00022475"/>
    </source>
</evidence>
<dbReference type="PROSITE" id="PS51012">
    <property type="entry name" value="ABC_TM2"/>
    <property type="match status" value="1"/>
</dbReference>
<evidence type="ECO:0000256" key="6">
    <source>
        <dbReference type="ARBA" id="ARBA00022692"/>
    </source>
</evidence>
<feature type="transmembrane region" description="Helical" evidence="9">
    <location>
        <begin position="61"/>
        <end position="78"/>
    </location>
</feature>
<organism evidence="11 12">
    <name type="scientific">Aromatoleum tolulyticum</name>
    <dbReference type="NCBI Taxonomy" id="34027"/>
    <lineage>
        <taxon>Bacteria</taxon>
        <taxon>Pseudomonadati</taxon>
        <taxon>Pseudomonadota</taxon>
        <taxon>Betaproteobacteria</taxon>
        <taxon>Rhodocyclales</taxon>
        <taxon>Rhodocyclaceae</taxon>
        <taxon>Aromatoleum</taxon>
    </lineage>
</organism>
<keyword evidence="5" id="KW-0997">Cell inner membrane</keyword>
<keyword evidence="7 9" id="KW-1133">Transmembrane helix</keyword>
<dbReference type="RefSeq" id="WP_076602205.1">
    <property type="nucleotide sequence ID" value="NZ_FTMD01000006.1"/>
</dbReference>
<keyword evidence="6 9" id="KW-0812">Transmembrane</keyword>
<dbReference type="GO" id="GO:0005886">
    <property type="term" value="C:plasma membrane"/>
    <property type="evidence" value="ECO:0007669"/>
    <property type="project" value="UniProtKB-SubCell"/>
</dbReference>
<feature type="transmembrane region" description="Helical" evidence="9">
    <location>
        <begin position="34"/>
        <end position="55"/>
    </location>
</feature>
<dbReference type="PANTHER" id="PTHR30413">
    <property type="entry name" value="INNER MEMBRANE TRANSPORT PERMEASE"/>
    <property type="match status" value="1"/>
</dbReference>
<evidence type="ECO:0000256" key="2">
    <source>
        <dbReference type="ARBA" id="ARBA00007783"/>
    </source>
</evidence>
<evidence type="ECO:0000256" key="3">
    <source>
        <dbReference type="ARBA" id="ARBA00022448"/>
    </source>
</evidence>
<dbReference type="Proteomes" id="UP000186819">
    <property type="component" value="Unassembled WGS sequence"/>
</dbReference>
<comment type="subcellular location">
    <subcellularLocation>
        <location evidence="1 9">Cell inner membrane</location>
        <topology evidence="1 9">Multi-pass membrane protein</topology>
    </subcellularLocation>
</comment>
<reference evidence="12" key="1">
    <citation type="submission" date="2017-01" db="EMBL/GenBank/DDBJ databases">
        <authorList>
            <person name="Varghese N."/>
            <person name="Submissions S."/>
        </authorList>
    </citation>
    <scope>NUCLEOTIDE SEQUENCE [LARGE SCALE GENOMIC DNA]</scope>
    <source>
        <strain evidence="12">ATCC 51758</strain>
    </source>
</reference>
<dbReference type="STRING" id="34027.SAMN05421829_106210"/>
<name>A0A1N6VA51_9RHOO</name>
<evidence type="ECO:0000256" key="7">
    <source>
        <dbReference type="ARBA" id="ARBA00022989"/>
    </source>
</evidence>
<dbReference type="PANTHER" id="PTHR30413:SF8">
    <property type="entry name" value="TRANSPORT PERMEASE PROTEIN"/>
    <property type="match status" value="1"/>
</dbReference>
<dbReference type="Pfam" id="PF01061">
    <property type="entry name" value="ABC2_membrane"/>
    <property type="match status" value="1"/>
</dbReference>
<keyword evidence="4 9" id="KW-1003">Cell membrane</keyword>
<feature type="domain" description="ABC transmembrane type-2" evidence="10">
    <location>
        <begin position="32"/>
        <end position="264"/>
    </location>
</feature>
<feature type="transmembrane region" description="Helical" evidence="9">
    <location>
        <begin position="115"/>
        <end position="134"/>
    </location>
</feature>
<dbReference type="GO" id="GO:0015920">
    <property type="term" value="P:lipopolysaccharide transport"/>
    <property type="evidence" value="ECO:0007669"/>
    <property type="project" value="TreeGrafter"/>
</dbReference>
<keyword evidence="8 9" id="KW-0472">Membrane</keyword>
<keyword evidence="3 9" id="KW-0813">Transport</keyword>
<gene>
    <name evidence="11" type="ORF">SAMN05421829_106210</name>
</gene>
<sequence>MTGLIPNLWQYRELVAALAWKNVAVRYKQSYMGILWAVLKPVVLVIIFVILRSIVGIDSGTIPYPVLTYCALTIWIFFQESASEGVNSVVGNTNLIRKIYFPREVFPLTSVVTKLVELCIGLVILAGLMAWYGMAPNWQMLWIPALVLYAILAALTIAFVGAALNVYYRDIAAALPVLLSLMMYMSPVIYPLQLVRDKLLVQHAGGDWSQALYLIFTLNPLAGLIDAFQNVTLRGLPPDAEAILPGLVLTLGLLPFSYLYFKRAEAYFADVI</sequence>
<evidence type="ECO:0000256" key="9">
    <source>
        <dbReference type="RuleBase" id="RU361157"/>
    </source>
</evidence>
<feature type="transmembrane region" description="Helical" evidence="9">
    <location>
        <begin position="240"/>
        <end position="261"/>
    </location>
</feature>
<evidence type="ECO:0000313" key="11">
    <source>
        <dbReference type="EMBL" id="SIQ74722.1"/>
    </source>
</evidence>
<protein>
    <recommendedName>
        <fullName evidence="9">Transport permease protein</fullName>
    </recommendedName>
</protein>
<dbReference type="InterPro" id="IPR013525">
    <property type="entry name" value="ABC2_TM"/>
</dbReference>
<evidence type="ECO:0000259" key="10">
    <source>
        <dbReference type="PROSITE" id="PS51012"/>
    </source>
</evidence>
<evidence type="ECO:0000256" key="1">
    <source>
        <dbReference type="ARBA" id="ARBA00004429"/>
    </source>
</evidence>
<evidence type="ECO:0000313" key="12">
    <source>
        <dbReference type="Proteomes" id="UP000186819"/>
    </source>
</evidence>
<comment type="similarity">
    <text evidence="2 9">Belongs to the ABC-2 integral membrane protein family.</text>
</comment>
<dbReference type="GO" id="GO:0140359">
    <property type="term" value="F:ABC-type transporter activity"/>
    <property type="evidence" value="ECO:0007669"/>
    <property type="project" value="InterPro"/>
</dbReference>
<evidence type="ECO:0000256" key="8">
    <source>
        <dbReference type="ARBA" id="ARBA00023136"/>
    </source>
</evidence>
<feature type="transmembrane region" description="Helical" evidence="9">
    <location>
        <begin position="140"/>
        <end position="164"/>
    </location>
</feature>
<feature type="transmembrane region" description="Helical" evidence="9">
    <location>
        <begin position="171"/>
        <end position="190"/>
    </location>
</feature>
<proteinExistence type="inferred from homology"/>
<keyword evidence="12" id="KW-1185">Reference proteome</keyword>
<evidence type="ECO:0000256" key="5">
    <source>
        <dbReference type="ARBA" id="ARBA00022519"/>
    </source>
</evidence>
<accession>A0A1N6VA51</accession>
<dbReference type="EMBL" id="FTMD01000006">
    <property type="protein sequence ID" value="SIQ74722.1"/>
    <property type="molecule type" value="Genomic_DNA"/>
</dbReference>
<dbReference type="AlphaFoldDB" id="A0A1N6VA51"/>
<dbReference type="InterPro" id="IPR047817">
    <property type="entry name" value="ABC2_TM_bact-type"/>
</dbReference>